<dbReference type="AlphaFoldDB" id="A0A1H8HGY3"/>
<protein>
    <recommendedName>
        <fullName evidence="3">LysM domain-containing protein</fullName>
    </recommendedName>
</protein>
<organism evidence="1 2">
    <name type="scientific">Amphibacillus marinus</name>
    <dbReference type="NCBI Taxonomy" id="872970"/>
    <lineage>
        <taxon>Bacteria</taxon>
        <taxon>Bacillati</taxon>
        <taxon>Bacillota</taxon>
        <taxon>Bacilli</taxon>
        <taxon>Bacillales</taxon>
        <taxon>Bacillaceae</taxon>
        <taxon>Amphibacillus</taxon>
    </lineage>
</organism>
<evidence type="ECO:0000313" key="1">
    <source>
        <dbReference type="EMBL" id="SEN55406.1"/>
    </source>
</evidence>
<evidence type="ECO:0008006" key="3">
    <source>
        <dbReference type="Google" id="ProtNLM"/>
    </source>
</evidence>
<gene>
    <name evidence="1" type="ORF">SAMN04488134_101346</name>
</gene>
<dbReference type="PROSITE" id="PS51257">
    <property type="entry name" value="PROKAR_LIPOPROTEIN"/>
    <property type="match status" value="1"/>
</dbReference>
<sequence length="117" mass="13532">MQFNKKNIGWLTFTLIIIACYKDLTSPYTTKPSTAHDSLYLYYEQSPQSFQVISYQFQRGDQLLSIIEQLSAEPLTNIDQVLEDFQSLNPKADVYQLAEGRVYLLPVYSARQINLDL</sequence>
<dbReference type="EMBL" id="FODJ01000001">
    <property type="protein sequence ID" value="SEN55406.1"/>
    <property type="molecule type" value="Genomic_DNA"/>
</dbReference>
<evidence type="ECO:0000313" key="2">
    <source>
        <dbReference type="Proteomes" id="UP000199300"/>
    </source>
</evidence>
<reference evidence="1 2" key="1">
    <citation type="submission" date="2016-10" db="EMBL/GenBank/DDBJ databases">
        <authorList>
            <person name="de Groot N.N."/>
        </authorList>
    </citation>
    <scope>NUCLEOTIDE SEQUENCE [LARGE SCALE GENOMIC DNA]</scope>
    <source>
        <strain evidence="1 2">CGMCC 1.10434</strain>
    </source>
</reference>
<dbReference type="RefSeq" id="WP_091494077.1">
    <property type="nucleotide sequence ID" value="NZ_FODJ01000001.1"/>
</dbReference>
<name>A0A1H8HGY3_9BACI</name>
<proteinExistence type="predicted"/>
<dbReference type="OrthoDB" id="2691912at2"/>
<keyword evidence="2" id="KW-1185">Reference proteome</keyword>
<dbReference type="Proteomes" id="UP000199300">
    <property type="component" value="Unassembled WGS sequence"/>
</dbReference>
<dbReference type="STRING" id="872970.SAMN04488134_101346"/>
<accession>A0A1H8HGY3</accession>